<dbReference type="SUPFAM" id="SSF56112">
    <property type="entry name" value="Protein kinase-like (PK-like)"/>
    <property type="match status" value="1"/>
</dbReference>
<name>A0A919ASL8_9PROT</name>
<proteinExistence type="predicted"/>
<sequence length="679" mass="74705">MRGSDVSADKTPIPEVQSGFGERYEINTKAPLADFSTPGGQAFMVVDKENAERTLYAVVQNNGIAVRNDVYKSLSSSMISGMICPVARGVMNVSLDGRSQQRFVTIFERPTGGPLISSDGKPNPRLNPMLIKKNIALALLKVAVAVDKAGFAHRRILPTNVYFASPTSTDVVVGECCTTPAGVRCPMGAEPLELAFADETARGEGNTSADFYQIGVTLQCLNFGKLLYAGRDRNSFLTARVNQTSYWSMAGGQDIPGTLGTLVRGLMADEVEERWHAEEMVSWFEGISNSKRTTMKAWSLSRPTVFEGVSYADRRLLADAFARNPQKAAAFLRSLDFTKWIQASLRDEVYSERVEKALNVAADKSVGSTARSEMRLVSRVCMFLHPNGPIRYKDVSVNHDAIHLGLAAAFAEGKKSLITSYSELFDMKLLSSLLEIAGRLNPTLASSFNVLKNLIPFATSNQLGKGMERVLYEMNPGIPCLSPRFDNIFVASMKQLMTSLERLAGKGGGSNILFDRHVAAFCARHGGSLDREFNQLAAAQKDQPKFNILALDFFSMLQQRYKLDKLPNLTNKLVENLKPALKDLKDKKKREEVSNLLDKAKKSGDLSKVSSSVNLLQIQAEDRREFAAAVSEMAFIERERKRLTRKIVFQDPEAQLKGLKGARNLSAVTAIGLAVVLML</sequence>
<evidence type="ECO:0000313" key="1">
    <source>
        <dbReference type="EMBL" id="GHF23444.1"/>
    </source>
</evidence>
<comment type="caution">
    <text evidence="1">The sequence shown here is derived from an EMBL/GenBank/DDBJ whole genome shotgun (WGS) entry which is preliminary data.</text>
</comment>
<dbReference type="EMBL" id="BNCI01000002">
    <property type="protein sequence ID" value="GHF23444.1"/>
    <property type="molecule type" value="Genomic_DNA"/>
</dbReference>
<dbReference type="AlphaFoldDB" id="A0A919ASL8"/>
<reference evidence="1" key="1">
    <citation type="journal article" date="2014" name="Int. J. Syst. Evol. Microbiol.">
        <title>Complete genome sequence of Corynebacterium casei LMG S-19264T (=DSM 44701T), isolated from a smear-ripened cheese.</title>
        <authorList>
            <consortium name="US DOE Joint Genome Institute (JGI-PGF)"/>
            <person name="Walter F."/>
            <person name="Albersmeier A."/>
            <person name="Kalinowski J."/>
            <person name="Ruckert C."/>
        </authorList>
    </citation>
    <scope>NUCLEOTIDE SEQUENCE</scope>
    <source>
        <strain evidence="1">KCTC 42590</strain>
    </source>
</reference>
<reference evidence="1" key="2">
    <citation type="submission" date="2020-09" db="EMBL/GenBank/DDBJ databases">
        <authorList>
            <person name="Sun Q."/>
            <person name="Kim S."/>
        </authorList>
    </citation>
    <scope>NUCLEOTIDE SEQUENCE</scope>
    <source>
        <strain evidence="1">KCTC 42590</strain>
    </source>
</reference>
<organism evidence="1 2">
    <name type="scientific">Kordiimonas sediminis</name>
    <dbReference type="NCBI Taxonomy" id="1735581"/>
    <lineage>
        <taxon>Bacteria</taxon>
        <taxon>Pseudomonadati</taxon>
        <taxon>Pseudomonadota</taxon>
        <taxon>Alphaproteobacteria</taxon>
        <taxon>Kordiimonadales</taxon>
        <taxon>Kordiimonadaceae</taxon>
        <taxon>Kordiimonas</taxon>
    </lineage>
</organism>
<gene>
    <name evidence="1" type="ORF">GCM10017044_17460</name>
</gene>
<dbReference type="InterPro" id="IPR011009">
    <property type="entry name" value="Kinase-like_dom_sf"/>
</dbReference>
<keyword evidence="2" id="KW-1185">Reference proteome</keyword>
<evidence type="ECO:0008006" key="3">
    <source>
        <dbReference type="Google" id="ProtNLM"/>
    </source>
</evidence>
<protein>
    <recommendedName>
        <fullName evidence="3">Protein kinase domain-containing protein</fullName>
    </recommendedName>
</protein>
<dbReference type="Gene3D" id="1.10.510.10">
    <property type="entry name" value="Transferase(Phosphotransferase) domain 1"/>
    <property type="match status" value="1"/>
</dbReference>
<dbReference type="Proteomes" id="UP000630923">
    <property type="component" value="Unassembled WGS sequence"/>
</dbReference>
<accession>A0A919ASL8</accession>
<evidence type="ECO:0000313" key="2">
    <source>
        <dbReference type="Proteomes" id="UP000630923"/>
    </source>
</evidence>